<keyword evidence="2" id="KW-0813">Transport</keyword>
<proteinExistence type="predicted"/>
<feature type="transmembrane region" description="Helical" evidence="6">
    <location>
        <begin position="362"/>
        <end position="380"/>
    </location>
</feature>
<evidence type="ECO:0000256" key="4">
    <source>
        <dbReference type="ARBA" id="ARBA00022989"/>
    </source>
</evidence>
<dbReference type="OrthoDB" id="9762947at2"/>
<dbReference type="GO" id="GO:0016020">
    <property type="term" value="C:membrane"/>
    <property type="evidence" value="ECO:0007669"/>
    <property type="project" value="UniProtKB-SubCell"/>
</dbReference>
<dbReference type="EMBL" id="CP001854">
    <property type="protein sequence ID" value="ADB50938.1"/>
    <property type="molecule type" value="Genomic_DNA"/>
</dbReference>
<protein>
    <submittedName>
        <fullName evidence="7">Amino acid permease-associated region</fullName>
    </submittedName>
</protein>
<reference evidence="8" key="2">
    <citation type="submission" date="2010-01" db="EMBL/GenBank/DDBJ databases">
        <title>The complete genome of Conexibacter woesei DSM 14684.</title>
        <authorList>
            <consortium name="US DOE Joint Genome Institute (JGI-PGF)"/>
            <person name="Lucas S."/>
            <person name="Copeland A."/>
            <person name="Lapidus A."/>
            <person name="Glavina del Rio T."/>
            <person name="Dalin E."/>
            <person name="Tice H."/>
            <person name="Bruce D."/>
            <person name="Goodwin L."/>
            <person name="Pitluck S."/>
            <person name="Kyrpides N."/>
            <person name="Mavromatis K."/>
            <person name="Ivanova N."/>
            <person name="Mikhailova N."/>
            <person name="Chertkov O."/>
            <person name="Brettin T."/>
            <person name="Detter J.C."/>
            <person name="Han C."/>
            <person name="Larimer F."/>
            <person name="Land M."/>
            <person name="Hauser L."/>
            <person name="Markowitz V."/>
            <person name="Cheng J.-F."/>
            <person name="Hugenholtz P."/>
            <person name="Woyke T."/>
            <person name="Wu D."/>
            <person name="Pukall R."/>
            <person name="Steenblock K."/>
            <person name="Schneider S."/>
            <person name="Klenk H.-P."/>
            <person name="Eisen J.A."/>
        </authorList>
    </citation>
    <scope>NUCLEOTIDE SEQUENCE [LARGE SCALE GENOMIC DNA]</scope>
    <source>
        <strain evidence="8">DSM 14684 / CIP 108061 / JCM 11494 / NBRC 100937 / ID131577</strain>
    </source>
</reference>
<comment type="subcellular location">
    <subcellularLocation>
        <location evidence="1">Membrane</location>
        <topology evidence="1">Multi-pass membrane protein</topology>
    </subcellularLocation>
</comment>
<dbReference type="PIRSF" id="PIRSF006060">
    <property type="entry name" value="AA_transporter"/>
    <property type="match status" value="1"/>
</dbReference>
<dbReference type="PANTHER" id="PTHR43243">
    <property type="entry name" value="INNER MEMBRANE TRANSPORTER YGJI-RELATED"/>
    <property type="match status" value="1"/>
</dbReference>
<sequence>MTGSNLDAVLEQARRDRARLDGGAMGTVSLTALGIASVVGAGIFVTTGTAAAQFAGPAVVFSFLLAGLAAGVTALCYAEMAAMIPAAGSTYSYAYATFGTFLAWFIGWDLLLEYLFAASTVAVGWSGYFDAMLQSIGITLPHSLTNAPFQDNGGVVNLPAIAIVFLTCGLLWFGARESAKANNAMVALKLAVLLAFVAFGVFYVTQANWEPFMPANTGEFGEFGVSGVLRAAGVVFFAYVGFDAVSTAASEARDPQRTIPIGLMLTVAISTGLYVLIGVVMTGMVDYRQLDVADPIAAAVRAAGPSLGWLEAAVSIAAVIGLAATVMVTFYGQTRIFMRMASDGMLPDRLGKVSGRYKTPGNATLVCAVAGGLCAGFTPIDVLTNLVSIGTLLSFVIVSGAVLVLRRRRPELERPFRVPFVNIVAPAGMLSAAALIALLPITTWIRLIVWLLIGLVIFFAYSKPRSEARMAQVASES</sequence>
<feature type="transmembrane region" description="Helical" evidence="6">
    <location>
        <begin position="223"/>
        <end position="242"/>
    </location>
</feature>
<dbReference type="PANTHER" id="PTHR43243:SF4">
    <property type="entry name" value="CATIONIC AMINO ACID TRANSPORTER 4"/>
    <property type="match status" value="1"/>
</dbReference>
<dbReference type="Proteomes" id="UP000008229">
    <property type="component" value="Chromosome"/>
</dbReference>
<accession>D3F8H4</accession>
<dbReference type="STRING" id="469383.Cwoe_2516"/>
<evidence type="ECO:0000256" key="2">
    <source>
        <dbReference type="ARBA" id="ARBA00022448"/>
    </source>
</evidence>
<dbReference type="RefSeq" id="WP_012933989.1">
    <property type="nucleotide sequence ID" value="NC_013739.1"/>
</dbReference>
<dbReference type="KEGG" id="cwo:Cwoe_2516"/>
<gene>
    <name evidence="7" type="ordered locus">Cwoe_2516</name>
</gene>
<feature type="transmembrane region" description="Helical" evidence="6">
    <location>
        <begin position="58"/>
        <end position="78"/>
    </location>
</feature>
<evidence type="ECO:0000256" key="3">
    <source>
        <dbReference type="ARBA" id="ARBA00022692"/>
    </source>
</evidence>
<dbReference type="InterPro" id="IPR002293">
    <property type="entry name" value="AA/rel_permease1"/>
</dbReference>
<dbReference type="Gene3D" id="1.20.1740.10">
    <property type="entry name" value="Amino acid/polyamine transporter I"/>
    <property type="match status" value="1"/>
</dbReference>
<feature type="transmembrane region" description="Helical" evidence="6">
    <location>
        <begin position="312"/>
        <end position="332"/>
    </location>
</feature>
<dbReference type="GO" id="GO:0015171">
    <property type="term" value="F:amino acid transmembrane transporter activity"/>
    <property type="evidence" value="ECO:0007669"/>
    <property type="project" value="TreeGrafter"/>
</dbReference>
<keyword evidence="8" id="KW-1185">Reference proteome</keyword>
<feature type="transmembrane region" description="Helical" evidence="6">
    <location>
        <begin position="90"/>
        <end position="108"/>
    </location>
</feature>
<evidence type="ECO:0000313" key="8">
    <source>
        <dbReference type="Proteomes" id="UP000008229"/>
    </source>
</evidence>
<feature type="transmembrane region" description="Helical" evidence="6">
    <location>
        <begin position="186"/>
        <end position="203"/>
    </location>
</feature>
<organism evidence="7 8">
    <name type="scientific">Conexibacter woesei (strain DSM 14684 / CCUG 47730 / CIP 108061 / JCM 11494 / NBRC 100937 / ID131577)</name>
    <dbReference type="NCBI Taxonomy" id="469383"/>
    <lineage>
        <taxon>Bacteria</taxon>
        <taxon>Bacillati</taxon>
        <taxon>Actinomycetota</taxon>
        <taxon>Thermoleophilia</taxon>
        <taxon>Solirubrobacterales</taxon>
        <taxon>Conexibacteraceae</taxon>
        <taxon>Conexibacter</taxon>
    </lineage>
</organism>
<feature type="transmembrane region" description="Helical" evidence="6">
    <location>
        <begin position="24"/>
        <end position="46"/>
    </location>
</feature>
<feature type="transmembrane region" description="Helical" evidence="6">
    <location>
        <begin position="386"/>
        <end position="406"/>
    </location>
</feature>
<reference evidence="7 8" key="1">
    <citation type="journal article" date="2010" name="Stand. Genomic Sci.">
        <title>Complete genome sequence of Conexibacter woesei type strain (ID131577).</title>
        <authorList>
            <person name="Pukall R."/>
            <person name="Lapidus A."/>
            <person name="Glavina Del Rio T."/>
            <person name="Copeland A."/>
            <person name="Tice H."/>
            <person name="Cheng J.-F."/>
            <person name="Lucas S."/>
            <person name="Chen F."/>
            <person name="Nolan M."/>
            <person name="Bruce D."/>
            <person name="Goodwin L."/>
            <person name="Pitluck S."/>
            <person name="Mavromatis K."/>
            <person name="Ivanova N."/>
            <person name="Ovchinnikova G."/>
            <person name="Pati A."/>
            <person name="Chen A."/>
            <person name="Palaniappan K."/>
            <person name="Land M."/>
            <person name="Hauser L."/>
            <person name="Chang Y.-J."/>
            <person name="Jeffries C.D."/>
            <person name="Chain P."/>
            <person name="Meincke L."/>
            <person name="Sims D."/>
            <person name="Brettin T."/>
            <person name="Detter J.C."/>
            <person name="Rohde M."/>
            <person name="Goeker M."/>
            <person name="Bristow J."/>
            <person name="Eisen J.A."/>
            <person name="Markowitz V."/>
            <person name="Kyrpides N.C."/>
            <person name="Klenk H.-P."/>
            <person name="Hugenholtz P."/>
        </authorList>
    </citation>
    <scope>NUCLEOTIDE SEQUENCE [LARGE SCALE GENOMIC DNA]</scope>
    <source>
        <strain evidence="8">DSM 14684 / CIP 108061 / JCM 11494 / NBRC 100937 / ID131577</strain>
    </source>
</reference>
<feature type="transmembrane region" description="Helical" evidence="6">
    <location>
        <begin position="418"/>
        <end position="438"/>
    </location>
</feature>
<dbReference type="Pfam" id="PF13520">
    <property type="entry name" value="AA_permease_2"/>
    <property type="match status" value="1"/>
</dbReference>
<feature type="transmembrane region" description="Helical" evidence="6">
    <location>
        <begin position="154"/>
        <end position="174"/>
    </location>
</feature>
<keyword evidence="5 6" id="KW-0472">Membrane</keyword>
<dbReference type="eggNOG" id="COG0531">
    <property type="taxonomic scope" value="Bacteria"/>
</dbReference>
<evidence type="ECO:0000256" key="6">
    <source>
        <dbReference type="SAM" id="Phobius"/>
    </source>
</evidence>
<dbReference type="HOGENOM" id="CLU_007946_15_12_11"/>
<evidence type="ECO:0000256" key="5">
    <source>
        <dbReference type="ARBA" id="ARBA00023136"/>
    </source>
</evidence>
<keyword evidence="3 6" id="KW-0812">Transmembrane</keyword>
<evidence type="ECO:0000256" key="1">
    <source>
        <dbReference type="ARBA" id="ARBA00004141"/>
    </source>
</evidence>
<feature type="transmembrane region" description="Helical" evidence="6">
    <location>
        <begin position="444"/>
        <end position="461"/>
    </location>
</feature>
<name>D3F8H4_CONWI</name>
<keyword evidence="4 6" id="KW-1133">Transmembrane helix</keyword>
<evidence type="ECO:0000313" key="7">
    <source>
        <dbReference type="EMBL" id="ADB50938.1"/>
    </source>
</evidence>
<feature type="transmembrane region" description="Helical" evidence="6">
    <location>
        <begin position="263"/>
        <end position="285"/>
    </location>
</feature>
<dbReference type="AlphaFoldDB" id="D3F8H4"/>